<dbReference type="GO" id="GO:0016020">
    <property type="term" value="C:membrane"/>
    <property type="evidence" value="ECO:0007669"/>
    <property type="project" value="InterPro"/>
</dbReference>
<dbReference type="InterPro" id="IPR018313">
    <property type="entry name" value="SBP_3_CS"/>
</dbReference>
<comment type="caution">
    <text evidence="8">The sequence shown here is derived from an EMBL/GenBank/DDBJ whole genome shotgun (WGS) entry which is preliminary data.</text>
</comment>
<dbReference type="AlphaFoldDB" id="A0A1R0FB36"/>
<dbReference type="SMART" id="SM00079">
    <property type="entry name" value="PBPe"/>
    <property type="match status" value="1"/>
</dbReference>
<feature type="domain" description="Ionotropic glutamate receptor C-terminal" evidence="7">
    <location>
        <begin position="26"/>
        <end position="243"/>
    </location>
</feature>
<dbReference type="PROSITE" id="PS01039">
    <property type="entry name" value="SBP_BACTERIAL_3"/>
    <property type="match status" value="1"/>
</dbReference>
<evidence type="ECO:0000313" key="8">
    <source>
        <dbReference type="EMBL" id="OLY44170.1"/>
    </source>
</evidence>
<sequence length="246" mass="27542">MIIKFMFRVVILLATLSFVRLAEAQEIRFATDNNHIPFSFMQDGKLVGFDVELWQAIANDMGVKYKITPMDFSTIMSDVHIGQIDVAMAGLTITRTRSNVVDFSKPYYEGGLMLLVRDDSNIKSIEDLKGKTLAIKMGTSAFPYAIEHLPNTQRRLFPEIDGAYEDLAEGNVDAVLFDTPAVLHYAATTGKGKVKTVGTDIEEQTYGAAFPQGSQLLERYNLSLKHLKDNGTYATIYKKWFGIDPH</sequence>
<reference evidence="8 9" key="1">
    <citation type="submission" date="2016-12" db="EMBL/GenBank/DDBJ databases">
        <title>Comparative genomics of Bartonella apis.</title>
        <authorList>
            <person name="Engel P."/>
        </authorList>
    </citation>
    <scope>NUCLEOTIDE SEQUENCE [LARGE SCALE GENOMIC DNA]</scope>
    <source>
        <strain evidence="8 9">PEB0149</strain>
    </source>
</reference>
<gene>
    <name evidence="8" type="ORF">PEB0149_016370</name>
</gene>
<keyword evidence="9" id="KW-1185">Reference proteome</keyword>
<dbReference type="GeneID" id="92991203"/>
<dbReference type="GO" id="GO:0030313">
    <property type="term" value="C:cell envelope"/>
    <property type="evidence" value="ECO:0007669"/>
    <property type="project" value="UniProtKB-SubCell"/>
</dbReference>
<evidence type="ECO:0000256" key="2">
    <source>
        <dbReference type="ARBA" id="ARBA00010333"/>
    </source>
</evidence>
<name>A0A1R0FB36_9HYPH</name>
<keyword evidence="3 5" id="KW-0732">Signal</keyword>
<dbReference type="InterPro" id="IPR001638">
    <property type="entry name" value="Solute-binding_3/MltF_N"/>
</dbReference>
<organism evidence="8 9">
    <name type="scientific">Bartonella apis</name>
    <dbReference type="NCBI Taxonomy" id="1686310"/>
    <lineage>
        <taxon>Bacteria</taxon>
        <taxon>Pseudomonadati</taxon>
        <taxon>Pseudomonadota</taxon>
        <taxon>Alphaproteobacteria</taxon>
        <taxon>Hyphomicrobiales</taxon>
        <taxon>Bartonellaceae</taxon>
        <taxon>Bartonella</taxon>
    </lineage>
</organism>
<evidence type="ECO:0000256" key="5">
    <source>
        <dbReference type="SAM" id="SignalP"/>
    </source>
</evidence>
<feature type="chain" id="PRO_5012615969" evidence="5">
    <location>
        <begin position="25"/>
        <end position="246"/>
    </location>
</feature>
<dbReference type="Proteomes" id="UP000187344">
    <property type="component" value="Unassembled WGS sequence"/>
</dbReference>
<feature type="domain" description="Solute-binding protein family 3/N-terminal" evidence="6">
    <location>
        <begin position="26"/>
        <end position="244"/>
    </location>
</feature>
<dbReference type="EMBL" id="LXYT01000001">
    <property type="protein sequence ID" value="OLY44170.1"/>
    <property type="molecule type" value="Genomic_DNA"/>
</dbReference>
<dbReference type="PANTHER" id="PTHR35936">
    <property type="entry name" value="MEMBRANE-BOUND LYTIC MUREIN TRANSGLYCOSYLASE F"/>
    <property type="match status" value="1"/>
</dbReference>
<dbReference type="SMART" id="SM00062">
    <property type="entry name" value="PBPb"/>
    <property type="match status" value="1"/>
</dbReference>
<dbReference type="GO" id="GO:0015276">
    <property type="term" value="F:ligand-gated monoatomic ion channel activity"/>
    <property type="evidence" value="ECO:0007669"/>
    <property type="project" value="InterPro"/>
</dbReference>
<comment type="similarity">
    <text evidence="2 4">Belongs to the bacterial solute-binding protein 3 family.</text>
</comment>
<evidence type="ECO:0000256" key="4">
    <source>
        <dbReference type="RuleBase" id="RU003744"/>
    </source>
</evidence>
<proteinExistence type="inferred from homology"/>
<comment type="subcellular location">
    <subcellularLocation>
        <location evidence="1">Cell envelope</location>
    </subcellularLocation>
</comment>
<dbReference type="OrthoDB" id="5419093at2"/>
<dbReference type="InterPro" id="IPR001320">
    <property type="entry name" value="Iontro_rcpt_C"/>
</dbReference>
<evidence type="ECO:0000313" key="9">
    <source>
        <dbReference type="Proteomes" id="UP000187344"/>
    </source>
</evidence>
<dbReference type="Gene3D" id="3.40.190.10">
    <property type="entry name" value="Periplasmic binding protein-like II"/>
    <property type="match status" value="2"/>
</dbReference>
<dbReference type="RefSeq" id="WP_143238485.1">
    <property type="nucleotide sequence ID" value="NZ_CALYQA010000002.1"/>
</dbReference>
<evidence type="ECO:0000259" key="6">
    <source>
        <dbReference type="SMART" id="SM00062"/>
    </source>
</evidence>
<feature type="signal peptide" evidence="5">
    <location>
        <begin position="1"/>
        <end position="24"/>
    </location>
</feature>
<evidence type="ECO:0000259" key="7">
    <source>
        <dbReference type="SMART" id="SM00079"/>
    </source>
</evidence>
<protein>
    <submittedName>
        <fullName evidence="8">Glutamine transport system substrate-binding protein</fullName>
    </submittedName>
</protein>
<dbReference type="Pfam" id="PF00497">
    <property type="entry name" value="SBP_bac_3"/>
    <property type="match status" value="1"/>
</dbReference>
<dbReference type="PANTHER" id="PTHR35936:SF38">
    <property type="entry name" value="GLUTAMINE-BINDING PERIPLASMIC PROTEIN"/>
    <property type="match status" value="1"/>
</dbReference>
<dbReference type="SUPFAM" id="SSF53850">
    <property type="entry name" value="Periplasmic binding protein-like II"/>
    <property type="match status" value="1"/>
</dbReference>
<accession>A0A1R0FB36</accession>
<evidence type="ECO:0000256" key="1">
    <source>
        <dbReference type="ARBA" id="ARBA00004196"/>
    </source>
</evidence>
<evidence type="ECO:0000256" key="3">
    <source>
        <dbReference type="ARBA" id="ARBA00022729"/>
    </source>
</evidence>